<dbReference type="KEGG" id="ela:UCREL1_6378"/>
<dbReference type="PIRSF" id="PIRSF000137">
    <property type="entry name" value="Alcohol_oxidase"/>
    <property type="match status" value="1"/>
</dbReference>
<dbReference type="SUPFAM" id="SSF54373">
    <property type="entry name" value="FAD-linked reductases, C-terminal domain"/>
    <property type="match status" value="1"/>
</dbReference>
<dbReference type="HOGENOM" id="CLU_002865_6_2_1"/>
<dbReference type="PANTHER" id="PTHR11552">
    <property type="entry name" value="GLUCOSE-METHANOL-CHOLINE GMC OXIDOREDUCTASE"/>
    <property type="match status" value="1"/>
</dbReference>
<dbReference type="GO" id="GO:0050660">
    <property type="term" value="F:flavin adenine dinucleotide binding"/>
    <property type="evidence" value="ECO:0007669"/>
    <property type="project" value="InterPro"/>
</dbReference>
<feature type="binding site" evidence="6">
    <location>
        <begin position="93"/>
        <end position="96"/>
    </location>
    <ligand>
        <name>FAD</name>
        <dbReference type="ChEBI" id="CHEBI:57692"/>
    </ligand>
</feature>
<reference evidence="11" key="1">
    <citation type="journal article" date="2013" name="Genome Announc.">
        <title>Draft genome sequence of the grapevine dieback fungus Eutypa lata UCR-EL1.</title>
        <authorList>
            <person name="Blanco-Ulate B."/>
            <person name="Rolshausen P.E."/>
            <person name="Cantu D."/>
        </authorList>
    </citation>
    <scope>NUCLEOTIDE SEQUENCE [LARGE SCALE GENOMIC DNA]</scope>
    <source>
        <strain evidence="11">UCR-EL1</strain>
    </source>
</reference>
<dbReference type="OrthoDB" id="269227at2759"/>
<dbReference type="eggNOG" id="KOG1238">
    <property type="taxonomic scope" value="Eukaryota"/>
</dbReference>
<organism evidence="10 11">
    <name type="scientific">Eutypa lata (strain UCR-EL1)</name>
    <name type="common">Grapevine dieback disease fungus</name>
    <name type="synonym">Eutypa armeniacae</name>
    <dbReference type="NCBI Taxonomy" id="1287681"/>
    <lineage>
        <taxon>Eukaryota</taxon>
        <taxon>Fungi</taxon>
        <taxon>Dikarya</taxon>
        <taxon>Ascomycota</taxon>
        <taxon>Pezizomycotina</taxon>
        <taxon>Sordariomycetes</taxon>
        <taxon>Xylariomycetidae</taxon>
        <taxon>Xylariales</taxon>
        <taxon>Diatrypaceae</taxon>
        <taxon>Eutypa</taxon>
    </lineage>
</organism>
<comment type="similarity">
    <text evidence="2 7">Belongs to the GMC oxidoreductase family.</text>
</comment>
<evidence type="ECO:0000256" key="6">
    <source>
        <dbReference type="PIRSR" id="PIRSR000137-2"/>
    </source>
</evidence>
<protein>
    <submittedName>
        <fullName evidence="10">Putative aryl-alcohol dehydrogenase protein</fullName>
    </submittedName>
</protein>
<evidence type="ECO:0000256" key="1">
    <source>
        <dbReference type="ARBA" id="ARBA00001974"/>
    </source>
</evidence>
<feature type="domain" description="Glucose-methanol-choline oxidoreductase N-terminal" evidence="8">
    <location>
        <begin position="83"/>
        <end position="106"/>
    </location>
</feature>
<feature type="binding site" evidence="6">
    <location>
        <position position="235"/>
    </location>
    <ligand>
        <name>FAD</name>
        <dbReference type="ChEBI" id="CHEBI:57692"/>
    </ligand>
</feature>
<evidence type="ECO:0000313" key="10">
    <source>
        <dbReference type="EMBL" id="EMR66632.1"/>
    </source>
</evidence>
<name>M7SR03_EUTLA</name>
<dbReference type="Pfam" id="PF00732">
    <property type="entry name" value="GMC_oxred_N"/>
    <property type="match status" value="1"/>
</dbReference>
<evidence type="ECO:0000256" key="3">
    <source>
        <dbReference type="ARBA" id="ARBA00022630"/>
    </source>
</evidence>
<dbReference type="PROSITE" id="PS00623">
    <property type="entry name" value="GMC_OXRED_1"/>
    <property type="match status" value="1"/>
</dbReference>
<comment type="cofactor">
    <cofactor evidence="1 6">
        <name>FAD</name>
        <dbReference type="ChEBI" id="CHEBI:57692"/>
    </cofactor>
</comment>
<dbReference type="AlphaFoldDB" id="M7SR03"/>
<dbReference type="SUPFAM" id="SSF51905">
    <property type="entry name" value="FAD/NAD(P)-binding domain"/>
    <property type="match status" value="1"/>
</dbReference>
<dbReference type="Pfam" id="PF05199">
    <property type="entry name" value="GMC_oxred_C"/>
    <property type="match status" value="1"/>
</dbReference>
<keyword evidence="3 7" id="KW-0285">Flavoprotein</keyword>
<keyword evidence="11" id="KW-1185">Reference proteome</keyword>
<proteinExistence type="inferred from homology"/>
<feature type="domain" description="Glucose-methanol-choline oxidoreductase N-terminal" evidence="9">
    <location>
        <begin position="272"/>
        <end position="286"/>
    </location>
</feature>
<dbReference type="InterPro" id="IPR007867">
    <property type="entry name" value="GMC_OxRtase_C"/>
</dbReference>
<evidence type="ECO:0000259" key="8">
    <source>
        <dbReference type="PROSITE" id="PS00623"/>
    </source>
</evidence>
<evidence type="ECO:0000259" key="9">
    <source>
        <dbReference type="PROSITE" id="PS00624"/>
    </source>
</evidence>
<accession>M7SR03</accession>
<sequence>MALSSYDFVIAGGGTAGLVLASRLSEDDSQSVLVVEAGSDLSDNLQVKIPAFYAASFGGETDWNFATKAQPNLVGRVIPLNQGKGLGGSSILNAQVFAPPTQKIIDSWESLGNDGWNWDSLRGFYDKSYTYPSIPESLRETLGIGSWPMQNDSEQGSIQTSFPLETHPIRKAWVETFEKLGYRMSGHSWSNGAVGAFSPLASVDPTSRERSYAANCYYDPNKHRENLHVLSNATVEKILFKEGSTEAIGLQYLHNSVTKSVTARKEVIIAAGALQSPKILELSGIGNRAILAQHSINAIKDLPGVGESLQDHLVVDLGFEAKTTLETSDPIIRREPEAVQQAMAEYTANRTGILTSSGILTYAYMPADSLLSHDGQKRLRTLLEENCPKKGDLRGRELARALALYRVAEKALLDPAAPSGAYLSSLGQNPLESDPVTGQRTVKPLPGKHLSLAGILSHPTSRGSVHIQSGDVSDSPEIDPNYLSNPVDIEIFAEHTLYLQSLASSPPLSGLLKQPPRPSRSISHLADLQGAKEYIRICAASMWHPARTCSMLPEESGGVVDNRLRVHGVENLRVVDSSIVPVLPPGNLQSTVYAVAEKAAWLIKSEYGLK</sequence>
<dbReference type="EMBL" id="KB706611">
    <property type="protein sequence ID" value="EMR66632.1"/>
    <property type="molecule type" value="Genomic_DNA"/>
</dbReference>
<dbReference type="Gene3D" id="3.30.560.10">
    <property type="entry name" value="Glucose Oxidase, domain 3"/>
    <property type="match status" value="1"/>
</dbReference>
<evidence type="ECO:0000313" key="11">
    <source>
        <dbReference type="Proteomes" id="UP000012174"/>
    </source>
</evidence>
<dbReference type="InterPro" id="IPR036188">
    <property type="entry name" value="FAD/NAD-bd_sf"/>
</dbReference>
<dbReference type="InterPro" id="IPR000172">
    <property type="entry name" value="GMC_OxRdtase_N"/>
</dbReference>
<keyword evidence="5" id="KW-0560">Oxidoreductase</keyword>
<evidence type="ECO:0000256" key="7">
    <source>
        <dbReference type="RuleBase" id="RU003968"/>
    </source>
</evidence>
<dbReference type="PANTHER" id="PTHR11552:SF201">
    <property type="entry name" value="GLUCOSE-METHANOL-CHOLINE OXIDOREDUCTASE N-TERMINAL DOMAIN-CONTAINING PROTEIN"/>
    <property type="match status" value="1"/>
</dbReference>
<evidence type="ECO:0000256" key="5">
    <source>
        <dbReference type="ARBA" id="ARBA00023002"/>
    </source>
</evidence>
<gene>
    <name evidence="10" type="ORF">UCREL1_6378</name>
</gene>
<dbReference type="PROSITE" id="PS00624">
    <property type="entry name" value="GMC_OXRED_2"/>
    <property type="match status" value="1"/>
</dbReference>
<feature type="binding site" evidence="6">
    <location>
        <begin position="543"/>
        <end position="544"/>
    </location>
    <ligand>
        <name>FAD</name>
        <dbReference type="ChEBI" id="CHEBI:57692"/>
    </ligand>
</feature>
<dbReference type="InterPro" id="IPR012132">
    <property type="entry name" value="GMC_OxRdtase"/>
</dbReference>
<dbReference type="GO" id="GO:0016614">
    <property type="term" value="F:oxidoreductase activity, acting on CH-OH group of donors"/>
    <property type="evidence" value="ECO:0007669"/>
    <property type="project" value="InterPro"/>
</dbReference>
<evidence type="ECO:0000256" key="2">
    <source>
        <dbReference type="ARBA" id="ARBA00010790"/>
    </source>
</evidence>
<dbReference type="Gene3D" id="3.50.50.60">
    <property type="entry name" value="FAD/NAD(P)-binding domain"/>
    <property type="match status" value="1"/>
</dbReference>
<evidence type="ECO:0000256" key="4">
    <source>
        <dbReference type="ARBA" id="ARBA00022827"/>
    </source>
</evidence>
<keyword evidence="4 6" id="KW-0274">FAD</keyword>
<dbReference type="Proteomes" id="UP000012174">
    <property type="component" value="Unassembled WGS sequence"/>
</dbReference>